<organism evidence="2 3">
    <name type="scientific">Blastomonas marina</name>
    <dbReference type="NCBI Taxonomy" id="1867408"/>
    <lineage>
        <taxon>Bacteria</taxon>
        <taxon>Pseudomonadati</taxon>
        <taxon>Pseudomonadota</taxon>
        <taxon>Alphaproteobacteria</taxon>
        <taxon>Sphingomonadales</taxon>
        <taxon>Sphingomonadaceae</taxon>
        <taxon>Blastomonas</taxon>
    </lineage>
</organism>
<reference evidence="3" key="1">
    <citation type="journal article" date="2019" name="Int. J. Syst. Evol. Microbiol.">
        <title>The Global Catalogue of Microorganisms (GCM) 10K type strain sequencing project: providing services to taxonomists for standard genome sequencing and annotation.</title>
        <authorList>
            <consortium name="The Broad Institute Genomics Platform"/>
            <consortium name="The Broad Institute Genome Sequencing Center for Infectious Disease"/>
            <person name="Wu L."/>
            <person name="Ma J."/>
        </authorList>
    </citation>
    <scope>NUCLEOTIDE SEQUENCE [LARGE SCALE GENOMIC DNA]</scope>
    <source>
        <strain evidence="3">CGMCC 1.15297</strain>
    </source>
</reference>
<proteinExistence type="predicted"/>
<dbReference type="Proteomes" id="UP000603317">
    <property type="component" value="Unassembled WGS sequence"/>
</dbReference>
<dbReference type="Gene3D" id="3.10.450.50">
    <property type="match status" value="1"/>
</dbReference>
<dbReference type="InterPro" id="IPR032710">
    <property type="entry name" value="NTF2-like_dom_sf"/>
</dbReference>
<dbReference type="SUPFAM" id="SSF54427">
    <property type="entry name" value="NTF2-like"/>
    <property type="match status" value="1"/>
</dbReference>
<evidence type="ECO:0000313" key="2">
    <source>
        <dbReference type="EMBL" id="GGA12879.1"/>
    </source>
</evidence>
<keyword evidence="3" id="KW-1185">Reference proteome</keyword>
<feature type="domain" description="SnoaL-like" evidence="1">
    <location>
        <begin position="57"/>
        <end position="175"/>
    </location>
</feature>
<dbReference type="Pfam" id="PF13474">
    <property type="entry name" value="SnoaL_3"/>
    <property type="match status" value="1"/>
</dbReference>
<comment type="caution">
    <text evidence="2">The sequence shown here is derived from an EMBL/GenBank/DDBJ whole genome shotgun (WGS) entry which is preliminary data.</text>
</comment>
<protein>
    <recommendedName>
        <fullName evidence="1">SnoaL-like domain-containing protein</fullName>
    </recommendedName>
</protein>
<accession>A0ABQ1FHT2</accession>
<evidence type="ECO:0000259" key="1">
    <source>
        <dbReference type="Pfam" id="PF13474"/>
    </source>
</evidence>
<sequence>MPPFHFGEWGEFMNRLIYPIAALAMLSGCSAQEPSEADTGQSKDLIATEYPEKVGEIQAVLDDIELAIREGDIDRLIAHHAYSPKFSDFQEGGRRTGASENEANERAFFGNATSVNRFEYDDPKVSVYGDVAVATVHPDVELVFGEDVVTANRQLTLVFVDTAEGWKIVHEHNSPLETDQGD</sequence>
<gene>
    <name evidence="2" type="ORF">GCM10010923_24520</name>
</gene>
<evidence type="ECO:0000313" key="3">
    <source>
        <dbReference type="Proteomes" id="UP000603317"/>
    </source>
</evidence>
<name>A0ABQ1FHT2_9SPHN</name>
<dbReference type="EMBL" id="BMID01000001">
    <property type="protein sequence ID" value="GGA12879.1"/>
    <property type="molecule type" value="Genomic_DNA"/>
</dbReference>
<dbReference type="InterPro" id="IPR037401">
    <property type="entry name" value="SnoaL-like"/>
</dbReference>